<accession>A0A517MG90</accession>
<dbReference type="InterPro" id="IPR027417">
    <property type="entry name" value="P-loop_NTPase"/>
</dbReference>
<keyword evidence="6 9" id="KW-1133">Transmembrane helix</keyword>
<dbReference type="Gene3D" id="3.40.50.1820">
    <property type="entry name" value="alpha/beta hydrolase"/>
    <property type="match status" value="1"/>
</dbReference>
<dbReference type="EMBL" id="CP036262">
    <property type="protein sequence ID" value="QDS93886.1"/>
    <property type="molecule type" value="Genomic_DNA"/>
</dbReference>
<feature type="transmembrane region" description="Helical" evidence="9">
    <location>
        <begin position="534"/>
        <end position="559"/>
    </location>
</feature>
<dbReference type="PANTHER" id="PTHR48041">
    <property type="entry name" value="ABC TRANSPORTER G FAMILY MEMBER 28"/>
    <property type="match status" value="1"/>
</dbReference>
<proteinExistence type="predicted"/>
<name>A0A517MG90_9BACT</name>
<dbReference type="SMART" id="SM00382">
    <property type="entry name" value="AAA"/>
    <property type="match status" value="1"/>
</dbReference>
<evidence type="ECO:0000256" key="1">
    <source>
        <dbReference type="ARBA" id="ARBA00004141"/>
    </source>
</evidence>
<evidence type="ECO:0000256" key="7">
    <source>
        <dbReference type="ARBA" id="ARBA00023136"/>
    </source>
</evidence>
<keyword evidence="2" id="KW-0813">Transport</keyword>
<feature type="region of interest" description="Disordered" evidence="8">
    <location>
        <begin position="379"/>
        <end position="409"/>
    </location>
</feature>
<dbReference type="SUPFAM" id="SSF53474">
    <property type="entry name" value="alpha/beta-Hydrolases"/>
    <property type="match status" value="1"/>
</dbReference>
<protein>
    <submittedName>
        <fullName evidence="11">Glutamine transport ATP-binding protein GlnQ</fullName>
    </submittedName>
</protein>
<dbReference type="InterPro" id="IPR029058">
    <property type="entry name" value="AB_hydrolase_fold"/>
</dbReference>
<dbReference type="PROSITE" id="PS50893">
    <property type="entry name" value="ABC_TRANSPORTER_2"/>
    <property type="match status" value="1"/>
</dbReference>
<dbReference type="GO" id="GO:0016020">
    <property type="term" value="C:membrane"/>
    <property type="evidence" value="ECO:0007669"/>
    <property type="project" value="UniProtKB-SubCell"/>
</dbReference>
<feature type="domain" description="ABC transporter" evidence="10">
    <location>
        <begin position="174"/>
        <end position="401"/>
    </location>
</feature>
<evidence type="ECO:0000256" key="8">
    <source>
        <dbReference type="SAM" id="MobiDB-lite"/>
    </source>
</evidence>
<dbReference type="Gene3D" id="3.40.50.300">
    <property type="entry name" value="P-loop containing nucleotide triphosphate hydrolases"/>
    <property type="match status" value="1"/>
</dbReference>
<feature type="transmembrane region" description="Helical" evidence="9">
    <location>
        <begin position="813"/>
        <end position="831"/>
    </location>
</feature>
<dbReference type="AlphaFoldDB" id="A0A517MG90"/>
<feature type="transmembrane region" description="Helical" evidence="9">
    <location>
        <begin position="775"/>
        <end position="793"/>
    </location>
</feature>
<evidence type="ECO:0000256" key="4">
    <source>
        <dbReference type="ARBA" id="ARBA00022741"/>
    </source>
</evidence>
<keyword evidence="4" id="KW-0547">Nucleotide-binding</keyword>
<feature type="transmembrane region" description="Helical" evidence="9">
    <location>
        <begin position="454"/>
        <end position="480"/>
    </location>
</feature>
<dbReference type="GO" id="GO:0016788">
    <property type="term" value="F:hydrolase activity, acting on ester bonds"/>
    <property type="evidence" value="ECO:0007669"/>
    <property type="project" value="InterPro"/>
</dbReference>
<dbReference type="Pfam" id="PF07819">
    <property type="entry name" value="PGAP1"/>
    <property type="match status" value="1"/>
</dbReference>
<evidence type="ECO:0000256" key="3">
    <source>
        <dbReference type="ARBA" id="ARBA00022692"/>
    </source>
</evidence>
<dbReference type="GO" id="GO:0005524">
    <property type="term" value="F:ATP binding"/>
    <property type="evidence" value="ECO:0007669"/>
    <property type="project" value="UniProtKB-KW"/>
</dbReference>
<keyword evidence="12" id="KW-1185">Reference proteome</keyword>
<dbReference type="InterPro" id="IPR012908">
    <property type="entry name" value="PGAP1-ab_dom-like"/>
</dbReference>
<feature type="compositionally biased region" description="Polar residues" evidence="8">
    <location>
        <begin position="379"/>
        <end position="403"/>
    </location>
</feature>
<feature type="transmembrane region" description="Helical" evidence="9">
    <location>
        <begin position="597"/>
        <end position="620"/>
    </location>
</feature>
<sequence length="1207" mass="133143">MPDWTSEESGICFVCNHALEVNERCPRCSARANDRPAEMNWPRPSNHRIDIAEGTRTSSEWNASRLCRHPGLDRPLEVNQGRARLVSEQDVNYEGVLDANTRVLLWCPPHDNRQLYVRIVREMPSEDSWMTVRGKVTNQDVLAAGDLLTIGQYAWVLHVYAEGNGVGLEPVDPMHGATIEFNDLQVGNRLDIDHLGIGAGELVAVTGPSGAGKSTLITELAGHRCGRGEVRIGNVSRNESHDPAIYQIAYVPQQDIVHADLTIAQQVIDYVGLTCSAPASDEAERALRMVGLRDLTMRFPDQISGGQLRRARLAAAISRGPTVLVLDEPDSGLDPATAALIRGLLKTFSLLGMTVVTITHHYQEMTLFDRVIRLQDGRVTQNHGPDLSSGDSTNGLDVSNQNDGDNRPSWLSQMARLVKREGRFLWQGQLLDRLQPLPPDTSIKRRGQRRLVEVAGLLTRQLMILTVWMPLLFAISVAVASPTVENGLRSHLVGFLSVLSVIWMAASASHLSFTSTFKRTQFERLQGLNAYSLLLAKTIVLSFVGIVQTSIYLCSLILIRHAVLGEPAFYGKLDTGDGVGVVAIHERFFDQLDEHVWYVYGVLILVAVAATQLGLLISAASRGRSRVAAVVLPLVMMFQIVFSPFVIRADQSKLPAEDVYAGFWWHKDCEGIAGCPSRLIQYQASGRYLCSLCEERAEDGDSSELDDRDISDRIADNSQVPSRFATGISLASLTRHADLATRPFLGASNTEQDEINQKADVAFWEIYLADLTAKFGWGTLLGMAIAFHTATLLLSGSIRMPRFRAKKSSRATIIYLVLCFGACGGGSLGFAQEVSDQSVLPNLEKETIRLPVRDGKYDASSIGQLSHQAETDTKTAVWIPLTEKTKAGLWLLKLAGTIKDYQVSDREIRLSIPSGDDAGKDWSDVRKALFPPQLIGVDEIGEHRQLVILIHGLEGGRSTYRYLKPMLVEAGWYPLEMVYPNDGGIKEPAEFLRDQIREIAVSHPNCRIALISHSMGGLVAWSALSREAPTVVTDLFTLGTPYAGSCMAHFQSDLELVDVAARFLAFDRASWEIERDGSGEAIEVLRPDSVLRRECLANELPSHVRVHIAAGNSGPIQSSDRQRWTSGLQRRIELESTPPRLVEDFKVLLEAEEMLDGLGDGAVTVASAMAAPRFDSRKVFRVSHTGLLRVDRNDDIKQWLIDLLGSR</sequence>
<keyword evidence="3 9" id="KW-0812">Transmembrane</keyword>
<evidence type="ECO:0000256" key="9">
    <source>
        <dbReference type="SAM" id="Phobius"/>
    </source>
</evidence>
<dbReference type="InterPro" id="IPR017871">
    <property type="entry name" value="ABC_transporter-like_CS"/>
</dbReference>
<dbReference type="Proteomes" id="UP000320672">
    <property type="component" value="Chromosome"/>
</dbReference>
<keyword evidence="5 11" id="KW-0067">ATP-binding</keyword>
<reference evidence="11 12" key="1">
    <citation type="submission" date="2019-02" db="EMBL/GenBank/DDBJ databases">
        <title>Deep-cultivation of Planctomycetes and their phenomic and genomic characterization uncovers novel biology.</title>
        <authorList>
            <person name="Wiegand S."/>
            <person name="Jogler M."/>
            <person name="Boedeker C."/>
            <person name="Pinto D."/>
            <person name="Vollmers J."/>
            <person name="Rivas-Marin E."/>
            <person name="Kohn T."/>
            <person name="Peeters S.H."/>
            <person name="Heuer A."/>
            <person name="Rast P."/>
            <person name="Oberbeckmann S."/>
            <person name="Bunk B."/>
            <person name="Jeske O."/>
            <person name="Meyerdierks A."/>
            <person name="Storesund J.E."/>
            <person name="Kallscheuer N."/>
            <person name="Luecker S."/>
            <person name="Lage O.M."/>
            <person name="Pohl T."/>
            <person name="Merkel B.J."/>
            <person name="Hornburger P."/>
            <person name="Mueller R.-W."/>
            <person name="Bruemmer F."/>
            <person name="Labrenz M."/>
            <person name="Spormann A.M."/>
            <person name="Op den Camp H."/>
            <person name="Overmann J."/>
            <person name="Amann R."/>
            <person name="Jetten M.S.M."/>
            <person name="Mascher T."/>
            <person name="Medema M.H."/>
            <person name="Devos D.P."/>
            <person name="Kaster A.-K."/>
            <person name="Ovreas L."/>
            <person name="Rohde M."/>
            <person name="Galperin M.Y."/>
            <person name="Jogler C."/>
        </authorList>
    </citation>
    <scope>NUCLEOTIDE SEQUENCE [LARGE SCALE GENOMIC DNA]</scope>
    <source>
        <strain evidence="11 12">FF011L</strain>
    </source>
</reference>
<evidence type="ECO:0000256" key="2">
    <source>
        <dbReference type="ARBA" id="ARBA00022448"/>
    </source>
</evidence>
<evidence type="ECO:0000313" key="12">
    <source>
        <dbReference type="Proteomes" id="UP000320672"/>
    </source>
</evidence>
<dbReference type="GO" id="GO:0016887">
    <property type="term" value="F:ATP hydrolysis activity"/>
    <property type="evidence" value="ECO:0007669"/>
    <property type="project" value="InterPro"/>
</dbReference>
<dbReference type="PANTHER" id="PTHR48041:SF91">
    <property type="entry name" value="ABC TRANSPORTER G FAMILY MEMBER 28"/>
    <property type="match status" value="1"/>
</dbReference>
<dbReference type="PROSITE" id="PS00211">
    <property type="entry name" value="ABC_TRANSPORTER_1"/>
    <property type="match status" value="1"/>
</dbReference>
<keyword evidence="7 9" id="KW-0472">Membrane</keyword>
<dbReference type="InterPro" id="IPR003439">
    <property type="entry name" value="ABC_transporter-like_ATP-bd"/>
</dbReference>
<evidence type="ECO:0000256" key="5">
    <source>
        <dbReference type="ARBA" id="ARBA00022840"/>
    </source>
</evidence>
<comment type="subcellular location">
    <subcellularLocation>
        <location evidence="1">Membrane</location>
        <topology evidence="1">Multi-pass membrane protein</topology>
    </subcellularLocation>
</comment>
<feature type="transmembrane region" description="Helical" evidence="9">
    <location>
        <begin position="492"/>
        <end position="513"/>
    </location>
</feature>
<evidence type="ECO:0000313" key="11">
    <source>
        <dbReference type="EMBL" id="QDS93886.1"/>
    </source>
</evidence>
<dbReference type="GO" id="GO:0042626">
    <property type="term" value="F:ATPase-coupled transmembrane transporter activity"/>
    <property type="evidence" value="ECO:0007669"/>
    <property type="project" value="TreeGrafter"/>
</dbReference>
<organism evidence="11 12">
    <name type="scientific">Roseimaritima multifibrata</name>
    <dbReference type="NCBI Taxonomy" id="1930274"/>
    <lineage>
        <taxon>Bacteria</taxon>
        <taxon>Pseudomonadati</taxon>
        <taxon>Planctomycetota</taxon>
        <taxon>Planctomycetia</taxon>
        <taxon>Pirellulales</taxon>
        <taxon>Pirellulaceae</taxon>
        <taxon>Roseimaritima</taxon>
    </lineage>
</organism>
<dbReference type="Pfam" id="PF00005">
    <property type="entry name" value="ABC_tran"/>
    <property type="match status" value="1"/>
</dbReference>
<dbReference type="InterPro" id="IPR003593">
    <property type="entry name" value="AAA+_ATPase"/>
</dbReference>
<feature type="transmembrane region" description="Helical" evidence="9">
    <location>
        <begin position="627"/>
        <end position="647"/>
    </location>
</feature>
<dbReference type="SUPFAM" id="SSF52540">
    <property type="entry name" value="P-loop containing nucleoside triphosphate hydrolases"/>
    <property type="match status" value="1"/>
</dbReference>
<dbReference type="KEGG" id="rml:FF011L_26620"/>
<gene>
    <name evidence="11" type="primary">glnQ_1</name>
    <name evidence="11" type="ORF">FF011L_26620</name>
</gene>
<dbReference type="InterPro" id="IPR050352">
    <property type="entry name" value="ABCG_transporters"/>
</dbReference>
<evidence type="ECO:0000256" key="6">
    <source>
        <dbReference type="ARBA" id="ARBA00022989"/>
    </source>
</evidence>
<evidence type="ECO:0000259" key="10">
    <source>
        <dbReference type="PROSITE" id="PS50893"/>
    </source>
</evidence>